<feature type="compositionally biased region" description="Basic and acidic residues" evidence="1">
    <location>
        <begin position="409"/>
        <end position="423"/>
    </location>
</feature>
<dbReference type="Proteomes" id="UP000729402">
    <property type="component" value="Unassembled WGS sequence"/>
</dbReference>
<evidence type="ECO:0000313" key="5">
    <source>
        <dbReference type="Proteomes" id="UP000729402"/>
    </source>
</evidence>
<feature type="region of interest" description="Disordered" evidence="1">
    <location>
        <begin position="409"/>
        <end position="433"/>
    </location>
</feature>
<dbReference type="InterPro" id="IPR022212">
    <property type="entry name" value="DUF3741"/>
</dbReference>
<proteinExistence type="predicted"/>
<evidence type="ECO:0008006" key="6">
    <source>
        <dbReference type="Google" id="ProtNLM"/>
    </source>
</evidence>
<feature type="domain" description="DUF4378" evidence="3">
    <location>
        <begin position="719"/>
        <end position="862"/>
    </location>
</feature>
<comment type="caution">
    <text evidence="4">The sequence shown here is derived from an EMBL/GenBank/DDBJ whole genome shotgun (WGS) entry which is preliminary data.</text>
</comment>
<gene>
    <name evidence="4" type="ORF">GUJ93_ZPchr0014g46959</name>
</gene>
<accession>A0A8J5TLG6</accession>
<dbReference type="PANTHER" id="PTHR47857:SF1">
    <property type="entry name" value="OS04G0559200 PROTEIN"/>
    <property type="match status" value="1"/>
</dbReference>
<dbReference type="EMBL" id="JAAALK010000086">
    <property type="protein sequence ID" value="KAG8083091.1"/>
    <property type="molecule type" value="Genomic_DNA"/>
</dbReference>
<reference evidence="4" key="2">
    <citation type="submission" date="2021-02" db="EMBL/GenBank/DDBJ databases">
        <authorList>
            <person name="Kimball J.A."/>
            <person name="Haas M.W."/>
            <person name="Macchietto M."/>
            <person name="Kono T."/>
            <person name="Duquette J."/>
            <person name="Shao M."/>
        </authorList>
    </citation>
    <scope>NUCLEOTIDE SEQUENCE</scope>
    <source>
        <tissue evidence="4">Fresh leaf tissue</tissue>
    </source>
</reference>
<dbReference type="PANTHER" id="PTHR47857">
    <property type="entry name" value="EXPRESSED PROTEIN-RELATED"/>
    <property type="match status" value="1"/>
</dbReference>
<evidence type="ECO:0000313" key="4">
    <source>
        <dbReference type="EMBL" id="KAG8083091.1"/>
    </source>
</evidence>
<protein>
    <recommendedName>
        <fullName evidence="6">DUF4378 domain-containing protein</fullName>
    </recommendedName>
</protein>
<keyword evidence="5" id="KW-1185">Reference proteome</keyword>
<evidence type="ECO:0000256" key="1">
    <source>
        <dbReference type="SAM" id="MobiDB-lite"/>
    </source>
</evidence>
<evidence type="ECO:0000259" key="2">
    <source>
        <dbReference type="Pfam" id="PF12552"/>
    </source>
</evidence>
<name>A0A8J5TLG6_ZIZPA</name>
<feature type="domain" description="DUF3741" evidence="2">
    <location>
        <begin position="196"/>
        <end position="238"/>
    </location>
</feature>
<dbReference type="Pfam" id="PF12552">
    <property type="entry name" value="DUF3741"/>
    <property type="match status" value="1"/>
</dbReference>
<sequence>MMFSSIMAKKSYKQRCKSDKVHVGCMSGLIHMFEFRRSPKLISDGSHVIRRNSGRSDLKGSADLHEIISSDVDKDYGVKTVFAGRASIKALMEEEMASGTQILKETQRNIFAAHSDNLKHLDLCEGSDIDLDLSESLIELYKNHNGGHVGINLEGSVHSSNLIEKENNTDAGTHLKRIPSSIQKALEAVAEAVISHQSANGKYTSSSSEARSKEFVDALQLLSSNEQLFLMLLQDPSSRLLQCLQNLYISLGSPKLELAESDEETNLKVTCSSLEQSEISNYKVQKGHNYFLKEDKLVMRRPPKLHDNSRGLSRIVILKPTPTRSQTSLISNSAISSPLSSHTDSQGQVDSDKNVLNFSLRELKRRLRLAVSNNRKDNMSSAFQKDDTTKQFLLESMSTSMPSIDSYCEKADKSSTADKKTNPEDSGSGMGNDATHCVSSFSYEKAKKHLIERLDNQREDSSQMVHKSETFGRLISYSECDTFSPTHCPQEDVNLPRYSTDSTVLQTIEQEDSSANSNVPRKLQELILSDTRTLSNTQLDELKTGHGSHPFKESTISRESISEGINGMNDAVDIPQLSIVIENSNEGLEQLNTERCFVEERQSMNALSEVSLYSPENLINEQDNTSPSAVALAKPSILTFSCSPESADDKEERASPQSVLDSFLGDDISPSIKTRKQDELYMPNSRILFKESGIPSAPPTLDNTPQESILDHKLARIPFIKAVLEVSDLLSEGSSERWYMDESLLNTSVLAEVGTLYCLTDETVLLFNCVEEALFKIRDSFFGCDPWVAHLKHNVRPAPVGSELVQEVAKCIDYLVGNEFPCTLDQVVLKDLQSGSWMDLRSDTEGAVIEVWDGFLDDLLEEMVFDLWL</sequence>
<organism evidence="4 5">
    <name type="scientific">Zizania palustris</name>
    <name type="common">Northern wild rice</name>
    <dbReference type="NCBI Taxonomy" id="103762"/>
    <lineage>
        <taxon>Eukaryota</taxon>
        <taxon>Viridiplantae</taxon>
        <taxon>Streptophyta</taxon>
        <taxon>Embryophyta</taxon>
        <taxon>Tracheophyta</taxon>
        <taxon>Spermatophyta</taxon>
        <taxon>Magnoliopsida</taxon>
        <taxon>Liliopsida</taxon>
        <taxon>Poales</taxon>
        <taxon>Poaceae</taxon>
        <taxon>BOP clade</taxon>
        <taxon>Oryzoideae</taxon>
        <taxon>Oryzeae</taxon>
        <taxon>Zizaniinae</taxon>
        <taxon>Zizania</taxon>
    </lineage>
</organism>
<dbReference type="Pfam" id="PF14309">
    <property type="entry name" value="DUF4378"/>
    <property type="match status" value="1"/>
</dbReference>
<reference evidence="4" key="1">
    <citation type="journal article" date="2021" name="bioRxiv">
        <title>Whole Genome Assembly and Annotation of Northern Wild Rice, Zizania palustris L., Supports a Whole Genome Duplication in the Zizania Genus.</title>
        <authorList>
            <person name="Haas M."/>
            <person name="Kono T."/>
            <person name="Macchietto M."/>
            <person name="Millas R."/>
            <person name="McGilp L."/>
            <person name="Shao M."/>
            <person name="Duquette J."/>
            <person name="Hirsch C.N."/>
            <person name="Kimball J."/>
        </authorList>
    </citation>
    <scope>NUCLEOTIDE SEQUENCE</scope>
    <source>
        <tissue evidence="4">Fresh leaf tissue</tissue>
    </source>
</reference>
<evidence type="ECO:0000259" key="3">
    <source>
        <dbReference type="Pfam" id="PF14309"/>
    </source>
</evidence>
<dbReference type="InterPro" id="IPR025486">
    <property type="entry name" value="DUF4378"/>
</dbReference>
<dbReference type="OrthoDB" id="770239at2759"/>
<dbReference type="AlphaFoldDB" id="A0A8J5TLG6"/>